<feature type="compositionally biased region" description="Polar residues" evidence="1">
    <location>
        <begin position="171"/>
        <end position="180"/>
    </location>
</feature>
<feature type="transmembrane region" description="Helical" evidence="2">
    <location>
        <begin position="37"/>
        <end position="56"/>
    </location>
</feature>
<feature type="region of interest" description="Disordered" evidence="1">
    <location>
        <begin position="108"/>
        <end position="132"/>
    </location>
</feature>
<gene>
    <name evidence="3" type="ORF">TTEB3V08_LOCUS4309</name>
</gene>
<feature type="transmembrane region" description="Helical" evidence="2">
    <location>
        <begin position="68"/>
        <end position="85"/>
    </location>
</feature>
<keyword evidence="2" id="KW-0812">Transmembrane</keyword>
<keyword evidence="2" id="KW-0472">Membrane</keyword>
<reference evidence="3" key="1">
    <citation type="submission" date="2020-11" db="EMBL/GenBank/DDBJ databases">
        <authorList>
            <person name="Tran Van P."/>
        </authorList>
    </citation>
    <scope>NUCLEOTIDE SEQUENCE</scope>
</reference>
<dbReference type="AlphaFoldDB" id="A0A7R9ICJ3"/>
<organism evidence="3">
    <name type="scientific">Timema tahoe</name>
    <dbReference type="NCBI Taxonomy" id="61484"/>
    <lineage>
        <taxon>Eukaryota</taxon>
        <taxon>Metazoa</taxon>
        <taxon>Ecdysozoa</taxon>
        <taxon>Arthropoda</taxon>
        <taxon>Hexapoda</taxon>
        <taxon>Insecta</taxon>
        <taxon>Pterygota</taxon>
        <taxon>Neoptera</taxon>
        <taxon>Polyneoptera</taxon>
        <taxon>Phasmatodea</taxon>
        <taxon>Timematodea</taxon>
        <taxon>Timematoidea</taxon>
        <taxon>Timematidae</taxon>
        <taxon>Timema</taxon>
    </lineage>
</organism>
<evidence type="ECO:0000313" key="3">
    <source>
        <dbReference type="EMBL" id="CAD7456276.1"/>
    </source>
</evidence>
<evidence type="ECO:0000256" key="1">
    <source>
        <dbReference type="SAM" id="MobiDB-lite"/>
    </source>
</evidence>
<proteinExistence type="predicted"/>
<feature type="region of interest" description="Disordered" evidence="1">
    <location>
        <begin position="171"/>
        <end position="193"/>
    </location>
</feature>
<accession>A0A7R9ICJ3</accession>
<feature type="compositionally biased region" description="Polar residues" evidence="1">
    <location>
        <begin position="117"/>
        <end position="128"/>
    </location>
</feature>
<sequence length="193" mass="21060">MEKPPPVHPTEIRTSSSPSSVVWLNTTGALANYATEAGHMLLIQILVLGVWCYLYCIRLLSVPQHPKSGLYLVLLFGVTMSYAQLRSPYAPRPVGVVNVLPRFLDPEDDVPSRLGGDTNSPSASTPSAVTLPASLKGSNVDTEMASRVNDWPDAHKPFWFVNAQHINRHVSQQPSANQFGKDTPRSGFLKPSA</sequence>
<protein>
    <submittedName>
        <fullName evidence="3">Uncharacterized protein</fullName>
    </submittedName>
</protein>
<keyword evidence="2" id="KW-1133">Transmembrane helix</keyword>
<evidence type="ECO:0000256" key="2">
    <source>
        <dbReference type="SAM" id="Phobius"/>
    </source>
</evidence>
<name>A0A7R9ICJ3_9NEOP</name>
<dbReference type="EMBL" id="OE001217">
    <property type="protein sequence ID" value="CAD7456276.1"/>
    <property type="molecule type" value="Genomic_DNA"/>
</dbReference>